<dbReference type="PANTHER" id="PTHR24234">
    <property type="entry name" value="LYSOPHOSPHATIDIC ACID RECEPTOR 5/SPHINGOSYLPHOSPHORYLCHOLINE RECEPTOR"/>
    <property type="match status" value="1"/>
</dbReference>
<gene>
    <name evidence="17" type="primary">GPR132</name>
</gene>
<sequence length="522" mass="55908">MDQPGALQLAGLQAQPGSDIQKGGPAHVRSAGSPYGPRLTPLRPQVPPHCSDPIPGSWPHAQGGLGSPRSVPADGRGPPRYQQIRAVADSEGPSRQDRQDPACTGQLVPRPSPLEPANMPAPGAPSPEPPRVLAFLGASGKSLPAALTRRLCLPGNGSTLPANGTASCPLQFEESRLCLVAVYSGVCALGLPANCLTAGLTLLQALQGSVLAVYLFCLALCELLYTSTLPLWVVYVQNGHRWTLGRGACRATAYIFFCNLYVSILFLCCVSCDRYVAVVYALESRGRRRQRTAVLVSASVFLLVGLAHYPVFTMELQEHSCFEVSSMDGTVAGYFYSRFAVGFALPLAIIAFTNHRIFRGIKRSAGLGAAQKARVRRTVTAVVVIFLACFAPYHLVLLVKAAAFSYHGGASDPTDTLECQLYTPTVVCLCLATVNSVADPIIYVLATDSSRQEVSRICSRWQKWPTRTEVTKSSWSKDSEEARSPTLLVDSCPFPRPLQPPGSQPGTWASPGAPERLGEESC</sequence>
<keyword evidence="4 12" id="KW-0812">Transmembrane</keyword>
<feature type="transmembrane region" description="Helical" evidence="14">
    <location>
        <begin position="293"/>
        <end position="311"/>
    </location>
</feature>
<dbReference type="GO" id="GO:0005886">
    <property type="term" value="C:plasma membrane"/>
    <property type="evidence" value="ECO:0007669"/>
    <property type="project" value="UniProtKB-SubCell"/>
</dbReference>
<dbReference type="GO" id="GO:0000082">
    <property type="term" value="P:G1/S transition of mitotic cell cycle"/>
    <property type="evidence" value="ECO:0007669"/>
    <property type="project" value="TreeGrafter"/>
</dbReference>
<organism evidence="16 17">
    <name type="scientific">Phyllostomus discolor</name>
    <name type="common">pale spear-nosed bat</name>
    <dbReference type="NCBI Taxonomy" id="89673"/>
    <lineage>
        <taxon>Eukaryota</taxon>
        <taxon>Metazoa</taxon>
        <taxon>Chordata</taxon>
        <taxon>Craniata</taxon>
        <taxon>Vertebrata</taxon>
        <taxon>Euteleostomi</taxon>
        <taxon>Mammalia</taxon>
        <taxon>Eutheria</taxon>
        <taxon>Laurasiatheria</taxon>
        <taxon>Chiroptera</taxon>
        <taxon>Yangochiroptera</taxon>
        <taxon>Phyllostomidae</taxon>
        <taxon>Phyllostominae</taxon>
        <taxon>Phyllostomus</taxon>
    </lineage>
</organism>
<comment type="similarity">
    <text evidence="2 12">Belongs to the G-protein coupled receptor 1 family.</text>
</comment>
<evidence type="ECO:0000256" key="10">
    <source>
        <dbReference type="ARBA" id="ARBA00023180"/>
    </source>
</evidence>
<protein>
    <submittedName>
        <fullName evidence="17">LOW QUALITY PROTEIN: probable G-protein coupled receptor 132</fullName>
    </submittedName>
</protein>
<evidence type="ECO:0000256" key="7">
    <source>
        <dbReference type="ARBA" id="ARBA00023136"/>
    </source>
</evidence>
<evidence type="ECO:0000256" key="8">
    <source>
        <dbReference type="ARBA" id="ARBA00023157"/>
    </source>
</evidence>
<dbReference type="GeneID" id="114492103"/>
<evidence type="ECO:0000256" key="13">
    <source>
        <dbReference type="SAM" id="MobiDB-lite"/>
    </source>
</evidence>
<keyword evidence="8" id="KW-1015">Disulfide bond</keyword>
<feature type="region of interest" description="Disordered" evidence="13">
    <location>
        <begin position="470"/>
        <end position="522"/>
    </location>
</feature>
<feature type="transmembrane region" description="Helical" evidence="14">
    <location>
        <begin position="421"/>
        <end position="446"/>
    </location>
</feature>
<feature type="region of interest" description="Disordered" evidence="13">
    <location>
        <begin position="1"/>
        <end position="130"/>
    </location>
</feature>
<evidence type="ECO:0000256" key="5">
    <source>
        <dbReference type="ARBA" id="ARBA00022989"/>
    </source>
</evidence>
<keyword evidence="11 12" id="KW-0807">Transducer</keyword>
<feature type="transmembrane region" description="Helical" evidence="14">
    <location>
        <begin position="210"/>
        <end position="233"/>
    </location>
</feature>
<dbReference type="FunCoup" id="A0A7E6D2V4">
    <property type="interactions" value="410"/>
</dbReference>
<accession>A0A7E6D2V4</accession>
<dbReference type="FunFam" id="1.20.1070.10:FF:000065">
    <property type="entry name" value="G-protein coupled receptor 4"/>
    <property type="match status" value="1"/>
</dbReference>
<evidence type="ECO:0000256" key="1">
    <source>
        <dbReference type="ARBA" id="ARBA00004651"/>
    </source>
</evidence>
<feature type="transmembrane region" description="Helical" evidence="14">
    <location>
        <begin position="379"/>
        <end position="401"/>
    </location>
</feature>
<dbReference type="CTD" id="29933"/>
<dbReference type="PANTHER" id="PTHR24234:SF7">
    <property type="entry name" value="G-PROTEIN COUPLED RECEPTOR 132-RELATED"/>
    <property type="match status" value="1"/>
</dbReference>
<dbReference type="Gene3D" id="1.20.1070.10">
    <property type="entry name" value="Rhodopsin 7-helix transmembrane proteins"/>
    <property type="match status" value="1"/>
</dbReference>
<evidence type="ECO:0000256" key="11">
    <source>
        <dbReference type="ARBA" id="ARBA00023224"/>
    </source>
</evidence>
<dbReference type="Pfam" id="PF00001">
    <property type="entry name" value="7tm_1"/>
    <property type="match status" value="1"/>
</dbReference>
<dbReference type="AlphaFoldDB" id="A0A7E6D2V4"/>
<evidence type="ECO:0000256" key="4">
    <source>
        <dbReference type="ARBA" id="ARBA00022692"/>
    </source>
</evidence>
<feature type="domain" description="G-protein coupled receptors family 1 profile" evidence="15">
    <location>
        <begin position="193"/>
        <end position="443"/>
    </location>
</feature>
<feature type="transmembrane region" description="Helical" evidence="14">
    <location>
        <begin position="253"/>
        <end position="272"/>
    </location>
</feature>
<keyword evidence="6 12" id="KW-0297">G-protein coupled receptor</keyword>
<feature type="compositionally biased region" description="Pro residues" evidence="13">
    <location>
        <begin position="494"/>
        <end position="503"/>
    </location>
</feature>
<dbReference type="InterPro" id="IPR000276">
    <property type="entry name" value="GPCR_Rhodpsn"/>
</dbReference>
<evidence type="ECO:0000256" key="3">
    <source>
        <dbReference type="ARBA" id="ARBA00022475"/>
    </source>
</evidence>
<keyword evidence="10" id="KW-0325">Glycoprotein</keyword>
<name>A0A7E6D2V4_9CHIR</name>
<dbReference type="OrthoDB" id="8953154at2759"/>
<keyword evidence="16" id="KW-1185">Reference proteome</keyword>
<feature type="transmembrane region" description="Helical" evidence="14">
    <location>
        <begin position="331"/>
        <end position="353"/>
    </location>
</feature>
<dbReference type="Proteomes" id="UP000504628">
    <property type="component" value="Chromosome 1"/>
</dbReference>
<feature type="transmembrane region" description="Helical" evidence="14">
    <location>
        <begin position="180"/>
        <end position="203"/>
    </location>
</feature>
<keyword evidence="5 14" id="KW-1133">Transmembrane helix</keyword>
<keyword evidence="7 14" id="KW-0472">Membrane</keyword>
<dbReference type="KEGG" id="pdic:114492103"/>
<dbReference type="RefSeq" id="XP_035873557.1">
    <property type="nucleotide sequence ID" value="XM_036017664.1"/>
</dbReference>
<evidence type="ECO:0000256" key="14">
    <source>
        <dbReference type="SAM" id="Phobius"/>
    </source>
</evidence>
<evidence type="ECO:0000313" key="16">
    <source>
        <dbReference type="Proteomes" id="UP000504628"/>
    </source>
</evidence>
<evidence type="ECO:0000256" key="12">
    <source>
        <dbReference type="RuleBase" id="RU000688"/>
    </source>
</evidence>
<evidence type="ECO:0000256" key="2">
    <source>
        <dbReference type="ARBA" id="ARBA00010663"/>
    </source>
</evidence>
<evidence type="ECO:0000256" key="6">
    <source>
        <dbReference type="ARBA" id="ARBA00023040"/>
    </source>
</evidence>
<dbReference type="PRINTS" id="PR01563">
    <property type="entry name" value="G2ARECEPTOR"/>
</dbReference>
<dbReference type="PROSITE" id="PS50262">
    <property type="entry name" value="G_PROTEIN_RECEP_F1_2"/>
    <property type="match status" value="1"/>
</dbReference>
<dbReference type="SUPFAM" id="SSF81321">
    <property type="entry name" value="Family A G protein-coupled receptor-like"/>
    <property type="match status" value="1"/>
</dbReference>
<keyword evidence="3" id="KW-1003">Cell membrane</keyword>
<dbReference type="InParanoid" id="A0A7E6D2V4"/>
<evidence type="ECO:0000313" key="17">
    <source>
        <dbReference type="RefSeq" id="XP_035873557.1"/>
    </source>
</evidence>
<proteinExistence type="inferred from homology"/>
<dbReference type="InterPro" id="IPR017452">
    <property type="entry name" value="GPCR_Rhodpsn_7TM"/>
</dbReference>
<dbReference type="PROSITE" id="PS00237">
    <property type="entry name" value="G_PROTEIN_RECEP_F1_1"/>
    <property type="match status" value="1"/>
</dbReference>
<reference evidence="17" key="1">
    <citation type="submission" date="2025-08" db="UniProtKB">
        <authorList>
            <consortium name="RefSeq"/>
        </authorList>
    </citation>
    <scope>IDENTIFICATION</scope>
    <source>
        <tissue evidence="17">Muscle</tissue>
    </source>
</reference>
<dbReference type="GO" id="GO:0004930">
    <property type="term" value="F:G protein-coupled receptor activity"/>
    <property type="evidence" value="ECO:0007669"/>
    <property type="project" value="UniProtKB-KW"/>
</dbReference>
<dbReference type="GO" id="GO:0010972">
    <property type="term" value="P:negative regulation of G2/M transition of mitotic cell cycle"/>
    <property type="evidence" value="ECO:0007669"/>
    <property type="project" value="TreeGrafter"/>
</dbReference>
<evidence type="ECO:0000259" key="15">
    <source>
        <dbReference type="PROSITE" id="PS50262"/>
    </source>
</evidence>
<dbReference type="InterPro" id="IPR005388">
    <property type="entry name" value="G2A_lysphc_rcpt"/>
</dbReference>
<evidence type="ECO:0000256" key="9">
    <source>
        <dbReference type="ARBA" id="ARBA00023170"/>
    </source>
</evidence>
<comment type="subcellular location">
    <subcellularLocation>
        <location evidence="1">Cell membrane</location>
        <topology evidence="1">Multi-pass membrane protein</topology>
    </subcellularLocation>
</comment>
<dbReference type="PRINTS" id="PR00237">
    <property type="entry name" value="GPCRRHODOPSN"/>
</dbReference>
<keyword evidence="9 12" id="KW-0675">Receptor</keyword>